<gene>
    <name evidence="1" type="ORF">ACFSO8_05205</name>
</gene>
<sequence>MGKVTSIKKFKGKVGNEVYYLLNGQKIVRQVASKRKGPKTQAQKNNELNNTEFAKAASAGKNLRNALAEECERMNDRYLYQRVNKLMLDLKACDVAEKGLKTPIGGLETPQGQAILRDFTFHKKYGSFPKLNSAIRQEGNAALHLSPGRSKILGITELQVNLENGDSRKHLHPAPIESPKNIVELKLNFRRKKGYTELLFIWGEKFLQGVVVADVRC</sequence>
<evidence type="ECO:0000313" key="1">
    <source>
        <dbReference type="EMBL" id="MFD2544857.1"/>
    </source>
</evidence>
<dbReference type="EMBL" id="JBHULG010000001">
    <property type="protein sequence ID" value="MFD2544857.1"/>
    <property type="molecule type" value="Genomic_DNA"/>
</dbReference>
<proteinExistence type="predicted"/>
<organism evidence="1 2">
    <name type="scientific">Kaistella montana</name>
    <dbReference type="NCBI Taxonomy" id="1849733"/>
    <lineage>
        <taxon>Bacteria</taxon>
        <taxon>Pseudomonadati</taxon>
        <taxon>Bacteroidota</taxon>
        <taxon>Flavobacteriia</taxon>
        <taxon>Flavobacteriales</taxon>
        <taxon>Weeksellaceae</taxon>
        <taxon>Chryseobacterium group</taxon>
        <taxon>Kaistella</taxon>
    </lineage>
</organism>
<reference evidence="2" key="1">
    <citation type="journal article" date="2019" name="Int. J. Syst. Evol. Microbiol.">
        <title>The Global Catalogue of Microorganisms (GCM) 10K type strain sequencing project: providing services to taxonomists for standard genome sequencing and annotation.</title>
        <authorList>
            <consortium name="The Broad Institute Genomics Platform"/>
            <consortium name="The Broad Institute Genome Sequencing Center for Infectious Disease"/>
            <person name="Wu L."/>
            <person name="Ma J."/>
        </authorList>
    </citation>
    <scope>NUCLEOTIDE SEQUENCE [LARGE SCALE GENOMIC DNA]</scope>
    <source>
        <strain evidence="2">KCTC 52204</strain>
    </source>
</reference>
<keyword evidence="2" id="KW-1185">Reference proteome</keyword>
<dbReference type="RefSeq" id="WP_255928299.1">
    <property type="nucleotide sequence ID" value="NZ_JANFQP010000001.1"/>
</dbReference>
<name>A0ABW5KB35_9FLAO</name>
<evidence type="ECO:0000313" key="2">
    <source>
        <dbReference type="Proteomes" id="UP001597394"/>
    </source>
</evidence>
<dbReference type="Proteomes" id="UP001597394">
    <property type="component" value="Unassembled WGS sequence"/>
</dbReference>
<accession>A0ABW5KB35</accession>
<comment type="caution">
    <text evidence="1">The sequence shown here is derived from an EMBL/GenBank/DDBJ whole genome shotgun (WGS) entry which is preliminary data.</text>
</comment>
<protein>
    <submittedName>
        <fullName evidence="1">Uncharacterized protein</fullName>
    </submittedName>
</protein>